<keyword evidence="1" id="KW-1133">Transmembrane helix</keyword>
<dbReference type="PROSITE" id="PS50104">
    <property type="entry name" value="TIR"/>
    <property type="match status" value="1"/>
</dbReference>
<keyword evidence="3" id="KW-0675">Receptor</keyword>
<dbReference type="SUPFAM" id="SSF52540">
    <property type="entry name" value="P-loop containing nucleoside triphosphate hydrolases"/>
    <property type="match status" value="1"/>
</dbReference>
<dbReference type="Pfam" id="PF20703">
    <property type="entry name" value="nSTAND1"/>
    <property type="match status" value="1"/>
</dbReference>
<keyword evidence="4" id="KW-1185">Reference proteome</keyword>
<comment type="caution">
    <text evidence="3">The sequence shown here is derived from an EMBL/GenBank/DDBJ whole genome shotgun (WGS) entry which is preliminary data.</text>
</comment>
<evidence type="ECO:0000256" key="1">
    <source>
        <dbReference type="SAM" id="Phobius"/>
    </source>
</evidence>
<protein>
    <submittedName>
        <fullName evidence="3">Toll/interleukin-1 receptor domain-containing protein</fullName>
    </submittedName>
</protein>
<dbReference type="AlphaFoldDB" id="A0A7C9RKT0"/>
<evidence type="ECO:0000313" key="3">
    <source>
        <dbReference type="EMBL" id="NGY57369.1"/>
    </source>
</evidence>
<evidence type="ECO:0000313" key="4">
    <source>
        <dbReference type="Proteomes" id="UP000481360"/>
    </source>
</evidence>
<dbReference type="InterPro" id="IPR035897">
    <property type="entry name" value="Toll_tir_struct_dom_sf"/>
</dbReference>
<name>A0A7C9RKT0_9PSEU</name>
<dbReference type="InterPro" id="IPR049052">
    <property type="entry name" value="nSTAND1"/>
</dbReference>
<dbReference type="Proteomes" id="UP000481360">
    <property type="component" value="Unassembled WGS sequence"/>
</dbReference>
<keyword evidence="1" id="KW-0472">Membrane</keyword>
<gene>
    <name evidence="3" type="ORF">G7043_00335</name>
</gene>
<dbReference type="GO" id="GO:0007165">
    <property type="term" value="P:signal transduction"/>
    <property type="evidence" value="ECO:0007669"/>
    <property type="project" value="InterPro"/>
</dbReference>
<keyword evidence="1" id="KW-0812">Transmembrane</keyword>
<dbReference type="Gene3D" id="3.40.50.300">
    <property type="entry name" value="P-loop containing nucleotide triphosphate hydrolases"/>
    <property type="match status" value="1"/>
</dbReference>
<feature type="transmembrane region" description="Helical" evidence="1">
    <location>
        <begin position="570"/>
        <end position="591"/>
    </location>
</feature>
<feature type="domain" description="TIR" evidence="2">
    <location>
        <begin position="1"/>
        <end position="150"/>
    </location>
</feature>
<dbReference type="EMBL" id="JAAMPJ010000001">
    <property type="protein sequence ID" value="NGY57369.1"/>
    <property type="molecule type" value="Genomic_DNA"/>
</dbReference>
<dbReference type="Gene3D" id="3.40.50.10140">
    <property type="entry name" value="Toll/interleukin-1 receptor homology (TIR) domain"/>
    <property type="match status" value="1"/>
</dbReference>
<organism evidence="3 4">
    <name type="scientific">Lentzea alba</name>
    <dbReference type="NCBI Taxonomy" id="2714351"/>
    <lineage>
        <taxon>Bacteria</taxon>
        <taxon>Bacillati</taxon>
        <taxon>Actinomycetota</taxon>
        <taxon>Actinomycetes</taxon>
        <taxon>Pseudonocardiales</taxon>
        <taxon>Pseudonocardiaceae</taxon>
        <taxon>Lentzea</taxon>
    </lineage>
</organism>
<sequence length="676" mass="73981">MARVFISHATPDVAIATLIRDWLGTDHETFLEVHPEDGIQVGEAWRERLHDELRKADAVVCVVSEASIASSWCTAEVAIADALGCLLLPVQLEGVIHPLIRHLNHIPHTTAREHLEKALRQFDAGGRKLAKDQEPFPGLDAFTTSLSAVFFGRDQETRALARKVRRGPGLLTVVGPSGCGKSSLVKAGLLAQLADDPRWLVMPPWLPGNDPLDALSRAVRKTAERVGHDWSLQEARDRLVLDGLHGVAQELVDEDRRLLITIDQAEELFTRADEKDRQVLANLLREGLGDRVRVIATLRSEFLDDLRTLPELAGVHIGSYVLAPLAREVLNIVITGPAKVAGLKVHPELVAQLVEDTASGEALPLLAFTLQHLAMNVPRGGTLSSERYEHLGGVHGALAQHADDVLDGAVSETGLGKEELLSRLAMLAALDHTGLPTRKRVNLAQLDETAQKALEVFVRHRLLTANGDKQGRWIGVAHEALFTEWRPLRNAIDERQIGLRAAQSVELDASQWIEGARADHLLLNEDTFAAIEPLVSDDDLSPDARRYLATSRVRIHALQRQRRHERRRTTSWLAVFLVAAVGAAGLAAFQWHTASAQRDAATARALVAQAQVVRNSAPQLALRLRIAAHALAPSPDTELADAARACAVASGGLSRHEWQQHLPGLAYRDTCARQEN</sequence>
<dbReference type="Pfam" id="PF13676">
    <property type="entry name" value="TIR_2"/>
    <property type="match status" value="1"/>
</dbReference>
<dbReference type="RefSeq" id="WP_166042742.1">
    <property type="nucleotide sequence ID" value="NZ_JAAMPJ010000001.1"/>
</dbReference>
<dbReference type="InterPro" id="IPR027417">
    <property type="entry name" value="P-loop_NTPase"/>
</dbReference>
<dbReference type="InterPro" id="IPR000157">
    <property type="entry name" value="TIR_dom"/>
</dbReference>
<reference evidence="3 4" key="1">
    <citation type="submission" date="2020-03" db="EMBL/GenBank/DDBJ databases">
        <title>Isolation and identification of active actinomycetes.</title>
        <authorList>
            <person name="Sun X."/>
        </authorList>
    </citation>
    <scope>NUCLEOTIDE SEQUENCE [LARGE SCALE GENOMIC DNA]</scope>
    <source>
        <strain evidence="3 4">NEAU-D13</strain>
    </source>
</reference>
<proteinExistence type="predicted"/>
<evidence type="ECO:0000259" key="2">
    <source>
        <dbReference type="PROSITE" id="PS50104"/>
    </source>
</evidence>
<accession>A0A7C9RKT0</accession>
<dbReference type="SUPFAM" id="SSF52200">
    <property type="entry name" value="Toll/Interleukin receptor TIR domain"/>
    <property type="match status" value="1"/>
</dbReference>